<dbReference type="Proteomes" id="UP001430953">
    <property type="component" value="Unassembled WGS sequence"/>
</dbReference>
<reference evidence="2 3" key="1">
    <citation type="submission" date="2023-03" db="EMBL/GenBank/DDBJ databases">
        <title>High recombination rates correlate with genetic variation in Cardiocondyla obscurior ants.</title>
        <authorList>
            <person name="Errbii M."/>
        </authorList>
    </citation>
    <scope>NUCLEOTIDE SEQUENCE [LARGE SCALE GENOMIC DNA]</scope>
    <source>
        <strain evidence="2">Alpha-2009</strain>
        <tissue evidence="2">Whole body</tissue>
    </source>
</reference>
<gene>
    <name evidence="2" type="ORF">PUN28_006281</name>
</gene>
<evidence type="ECO:0000313" key="2">
    <source>
        <dbReference type="EMBL" id="KAL0124335.1"/>
    </source>
</evidence>
<evidence type="ECO:0000256" key="1">
    <source>
        <dbReference type="SAM" id="MobiDB-lite"/>
    </source>
</evidence>
<feature type="region of interest" description="Disordered" evidence="1">
    <location>
        <begin position="1"/>
        <end position="37"/>
    </location>
</feature>
<dbReference type="EMBL" id="JADYXP020000005">
    <property type="protein sequence ID" value="KAL0124335.1"/>
    <property type="molecule type" value="Genomic_DNA"/>
</dbReference>
<accession>A0AAW2GCS8</accession>
<sequence length="51" mass="5868">MSLLAGSWRNTEPGTLKRKPNEISNRQELPRIGPIKPTPPFPVRIRAYINR</sequence>
<proteinExistence type="predicted"/>
<comment type="caution">
    <text evidence="2">The sequence shown here is derived from an EMBL/GenBank/DDBJ whole genome shotgun (WGS) entry which is preliminary data.</text>
</comment>
<keyword evidence="3" id="KW-1185">Reference proteome</keyword>
<evidence type="ECO:0000313" key="3">
    <source>
        <dbReference type="Proteomes" id="UP001430953"/>
    </source>
</evidence>
<dbReference type="AlphaFoldDB" id="A0AAW2GCS8"/>
<name>A0AAW2GCS8_9HYME</name>
<protein>
    <submittedName>
        <fullName evidence="2">Uncharacterized protein</fullName>
    </submittedName>
</protein>
<organism evidence="2 3">
    <name type="scientific">Cardiocondyla obscurior</name>
    <dbReference type="NCBI Taxonomy" id="286306"/>
    <lineage>
        <taxon>Eukaryota</taxon>
        <taxon>Metazoa</taxon>
        <taxon>Ecdysozoa</taxon>
        <taxon>Arthropoda</taxon>
        <taxon>Hexapoda</taxon>
        <taxon>Insecta</taxon>
        <taxon>Pterygota</taxon>
        <taxon>Neoptera</taxon>
        <taxon>Endopterygota</taxon>
        <taxon>Hymenoptera</taxon>
        <taxon>Apocrita</taxon>
        <taxon>Aculeata</taxon>
        <taxon>Formicoidea</taxon>
        <taxon>Formicidae</taxon>
        <taxon>Myrmicinae</taxon>
        <taxon>Cardiocondyla</taxon>
    </lineage>
</organism>